<comment type="function">
    <text evidence="1">Putative transcription activator involved in regulating light control of development.</text>
</comment>
<accession>A0AAD4Z0W5</accession>
<comment type="subcellular location">
    <subcellularLocation>
        <location evidence="1">Nucleus</location>
    </subcellularLocation>
</comment>
<organism evidence="3 4">
    <name type="scientific">Prunus dulcis</name>
    <name type="common">Almond</name>
    <name type="synonym">Amygdalus dulcis</name>
    <dbReference type="NCBI Taxonomy" id="3755"/>
    <lineage>
        <taxon>Eukaryota</taxon>
        <taxon>Viridiplantae</taxon>
        <taxon>Streptophyta</taxon>
        <taxon>Embryophyta</taxon>
        <taxon>Tracheophyta</taxon>
        <taxon>Spermatophyta</taxon>
        <taxon>Magnoliopsida</taxon>
        <taxon>eudicotyledons</taxon>
        <taxon>Gunneridae</taxon>
        <taxon>Pentapetalae</taxon>
        <taxon>rosids</taxon>
        <taxon>fabids</taxon>
        <taxon>Rosales</taxon>
        <taxon>Rosaceae</taxon>
        <taxon>Amygdaloideae</taxon>
        <taxon>Amygdaleae</taxon>
        <taxon>Prunus</taxon>
    </lineage>
</organism>
<keyword evidence="1" id="KW-0539">Nucleus</keyword>
<evidence type="ECO:0000259" key="2">
    <source>
        <dbReference type="Pfam" id="PF10551"/>
    </source>
</evidence>
<evidence type="ECO:0000256" key="1">
    <source>
        <dbReference type="RuleBase" id="RU367018"/>
    </source>
</evidence>
<evidence type="ECO:0000313" key="4">
    <source>
        <dbReference type="Proteomes" id="UP001054821"/>
    </source>
</evidence>
<name>A0AAD4Z0W5_PRUDU</name>
<protein>
    <recommendedName>
        <fullName evidence="1">Protein FAR1-RELATED SEQUENCE</fullName>
    </recommendedName>
</protein>
<keyword evidence="1" id="KW-0862">Zinc</keyword>
<dbReference type="GO" id="GO:0006355">
    <property type="term" value="P:regulation of DNA-templated transcription"/>
    <property type="evidence" value="ECO:0007669"/>
    <property type="project" value="UniProtKB-UniRule"/>
</dbReference>
<keyword evidence="4" id="KW-1185">Reference proteome</keyword>
<feature type="domain" description="MULE transposase" evidence="2">
    <location>
        <begin position="8"/>
        <end position="60"/>
    </location>
</feature>
<keyword evidence="1" id="KW-0863">Zinc-finger</keyword>
<comment type="similarity">
    <text evidence="1">Belongs to the FHY3/FAR1 family.</text>
</comment>
<dbReference type="Proteomes" id="UP001054821">
    <property type="component" value="Chromosome 5"/>
</dbReference>
<sequence length="112" mass="12825">MQLLDGRYDLTFAPMLGFKKAMSGGKPKTIITDQDAAMTRAISIAFPTTFHRLCIWHIISKFSVKLLHSAYKEYCREVQKAIWDIDNKDEFDAKSNIVVTKADLTYMAKFNV</sequence>
<evidence type="ECO:0000313" key="3">
    <source>
        <dbReference type="EMBL" id="KAI5328494.1"/>
    </source>
</evidence>
<dbReference type="AlphaFoldDB" id="A0AAD4Z0W5"/>
<gene>
    <name evidence="3" type="ORF">L3X38_027891</name>
</gene>
<dbReference type="GO" id="GO:0005634">
    <property type="term" value="C:nucleus"/>
    <property type="evidence" value="ECO:0007669"/>
    <property type="project" value="UniProtKB-SubCell"/>
</dbReference>
<dbReference type="InterPro" id="IPR031052">
    <property type="entry name" value="FHY3/FAR1"/>
</dbReference>
<dbReference type="GO" id="GO:0008270">
    <property type="term" value="F:zinc ion binding"/>
    <property type="evidence" value="ECO:0007669"/>
    <property type="project" value="UniProtKB-UniRule"/>
</dbReference>
<dbReference type="PANTHER" id="PTHR31669:SF302">
    <property type="entry name" value="PROTEIN FAR1-RELATED SEQUENCE"/>
    <property type="match status" value="1"/>
</dbReference>
<comment type="caution">
    <text evidence="3">The sequence shown here is derived from an EMBL/GenBank/DDBJ whole genome shotgun (WGS) entry which is preliminary data.</text>
</comment>
<proteinExistence type="inferred from homology"/>
<dbReference type="EMBL" id="JAJFAZ020000005">
    <property type="protein sequence ID" value="KAI5328494.1"/>
    <property type="molecule type" value="Genomic_DNA"/>
</dbReference>
<reference evidence="3 4" key="1">
    <citation type="journal article" date="2022" name="G3 (Bethesda)">
        <title>Whole-genome sequence and methylome profiling of the almond [Prunus dulcis (Mill.) D.A. Webb] cultivar 'Nonpareil'.</title>
        <authorList>
            <person name="D'Amico-Willman K.M."/>
            <person name="Ouma W.Z."/>
            <person name="Meulia T."/>
            <person name="Sideli G.M."/>
            <person name="Gradziel T.M."/>
            <person name="Fresnedo-Ramirez J."/>
        </authorList>
    </citation>
    <scope>NUCLEOTIDE SEQUENCE [LARGE SCALE GENOMIC DNA]</scope>
    <source>
        <strain evidence="3">Clone GOH B32 T37-40</strain>
    </source>
</reference>
<keyword evidence="1" id="KW-0479">Metal-binding</keyword>
<dbReference type="PANTHER" id="PTHR31669">
    <property type="entry name" value="PROTEIN FAR1-RELATED SEQUENCE 10-RELATED"/>
    <property type="match status" value="1"/>
</dbReference>
<dbReference type="Pfam" id="PF10551">
    <property type="entry name" value="MULE"/>
    <property type="match status" value="1"/>
</dbReference>
<dbReference type="InterPro" id="IPR018289">
    <property type="entry name" value="MULE_transposase_dom"/>
</dbReference>